<dbReference type="InterPro" id="IPR003615">
    <property type="entry name" value="HNH_nuc"/>
</dbReference>
<organism evidence="2 3">
    <name type="scientific">Pseudolysinimonas yzui</name>
    <dbReference type="NCBI Taxonomy" id="2708254"/>
    <lineage>
        <taxon>Bacteria</taxon>
        <taxon>Bacillati</taxon>
        <taxon>Actinomycetota</taxon>
        <taxon>Actinomycetes</taxon>
        <taxon>Micrococcales</taxon>
        <taxon>Microbacteriaceae</taxon>
        <taxon>Pseudolysinimonas</taxon>
    </lineage>
</organism>
<dbReference type="EMBL" id="BNAI01000003">
    <property type="protein sequence ID" value="GHF18481.1"/>
    <property type="molecule type" value="Genomic_DNA"/>
</dbReference>
<evidence type="ECO:0000313" key="2">
    <source>
        <dbReference type="EMBL" id="GHF18481.1"/>
    </source>
</evidence>
<dbReference type="GO" id="GO:0004519">
    <property type="term" value="F:endonuclease activity"/>
    <property type="evidence" value="ECO:0007669"/>
    <property type="project" value="UniProtKB-KW"/>
</dbReference>
<accession>A0A8J3GRC1</accession>
<evidence type="ECO:0000259" key="1">
    <source>
        <dbReference type="SMART" id="SM00507"/>
    </source>
</evidence>
<keyword evidence="3" id="KW-1185">Reference proteome</keyword>
<gene>
    <name evidence="2" type="ORF">GCM10011600_19280</name>
</gene>
<dbReference type="Gene3D" id="1.10.30.50">
    <property type="match status" value="1"/>
</dbReference>
<sequence>MTIDRSRRARAARKRRRRFLAADNDLTPAQWTAIRVAWGGCAYCGASDASLQKDCVLPLSRGGRYTLDNVVPACRSCNASKSNDEVTGWLRRKRLDEPRFLLRWAQIVVDLRTRLSESEDFIDVSSTTTTDSES</sequence>
<keyword evidence="2" id="KW-0378">Hydrolase</keyword>
<dbReference type="InterPro" id="IPR052892">
    <property type="entry name" value="NA-targeting_endonuclease"/>
</dbReference>
<dbReference type="InterPro" id="IPR029471">
    <property type="entry name" value="HNH_5"/>
</dbReference>
<dbReference type="PANTHER" id="PTHR33877:SF2">
    <property type="entry name" value="OS07G0170200 PROTEIN"/>
    <property type="match status" value="1"/>
</dbReference>
<comment type="caution">
    <text evidence="2">The sequence shown here is derived from an EMBL/GenBank/DDBJ whole genome shotgun (WGS) entry which is preliminary data.</text>
</comment>
<keyword evidence="2" id="KW-0540">Nuclease</keyword>
<dbReference type="Proteomes" id="UP000617531">
    <property type="component" value="Unassembled WGS sequence"/>
</dbReference>
<name>A0A8J3GRC1_9MICO</name>
<dbReference type="RefSeq" id="WP_191283271.1">
    <property type="nucleotide sequence ID" value="NZ_BNAI01000003.1"/>
</dbReference>
<proteinExistence type="predicted"/>
<feature type="domain" description="HNH nuclease" evidence="1">
    <location>
        <begin position="29"/>
        <end position="79"/>
    </location>
</feature>
<reference evidence="2" key="1">
    <citation type="journal article" date="2014" name="Int. J. Syst. Evol. Microbiol.">
        <title>Complete genome sequence of Corynebacterium casei LMG S-19264T (=DSM 44701T), isolated from a smear-ripened cheese.</title>
        <authorList>
            <consortium name="US DOE Joint Genome Institute (JGI-PGF)"/>
            <person name="Walter F."/>
            <person name="Albersmeier A."/>
            <person name="Kalinowski J."/>
            <person name="Ruckert C."/>
        </authorList>
    </citation>
    <scope>NUCLEOTIDE SEQUENCE</scope>
    <source>
        <strain evidence="2">CGMCC 1.16548</strain>
    </source>
</reference>
<reference evidence="2" key="2">
    <citation type="submission" date="2020-09" db="EMBL/GenBank/DDBJ databases">
        <authorList>
            <person name="Sun Q."/>
            <person name="Zhou Y."/>
        </authorList>
    </citation>
    <scope>NUCLEOTIDE SEQUENCE</scope>
    <source>
        <strain evidence="2">CGMCC 1.16548</strain>
    </source>
</reference>
<dbReference type="PANTHER" id="PTHR33877">
    <property type="entry name" value="SLL1193 PROTEIN"/>
    <property type="match status" value="1"/>
</dbReference>
<keyword evidence="2" id="KW-0255">Endonuclease</keyword>
<dbReference type="Pfam" id="PF14279">
    <property type="entry name" value="HNH_5"/>
    <property type="match status" value="1"/>
</dbReference>
<evidence type="ECO:0000313" key="3">
    <source>
        <dbReference type="Proteomes" id="UP000617531"/>
    </source>
</evidence>
<protein>
    <submittedName>
        <fullName evidence="2">HNH endonuclease</fullName>
    </submittedName>
</protein>
<dbReference type="CDD" id="cd00085">
    <property type="entry name" value="HNHc"/>
    <property type="match status" value="1"/>
</dbReference>
<dbReference type="AlphaFoldDB" id="A0A8J3GRC1"/>
<dbReference type="SMART" id="SM00507">
    <property type="entry name" value="HNHc"/>
    <property type="match status" value="1"/>
</dbReference>